<dbReference type="EMBL" id="JMKI01000008">
    <property type="protein sequence ID" value="KEJ93011.1"/>
    <property type="molecule type" value="Genomic_DNA"/>
</dbReference>
<dbReference type="GeneID" id="90982912"/>
<reference evidence="1 2" key="1">
    <citation type="submission" date="2014-04" db="EMBL/GenBank/DDBJ databases">
        <title>Draft Genome Sequence of Synergistes jonesii.</title>
        <authorList>
            <person name="Coil D.A."/>
            <person name="Eisen J.A."/>
            <person name="Holland-Moritz H.E."/>
        </authorList>
    </citation>
    <scope>NUCLEOTIDE SEQUENCE [LARGE SCALE GENOMIC DNA]</scope>
    <source>
        <strain evidence="1 2">78-1</strain>
    </source>
</reference>
<dbReference type="Proteomes" id="UP000027665">
    <property type="component" value="Unassembled WGS sequence"/>
</dbReference>
<protein>
    <submittedName>
        <fullName evidence="1">Uncharacterized protein</fullName>
    </submittedName>
</protein>
<evidence type="ECO:0000313" key="1">
    <source>
        <dbReference type="EMBL" id="KEJ93011.1"/>
    </source>
</evidence>
<name>A0A073IUA0_9BACT</name>
<accession>A0A073IUA0</accession>
<sequence length="70" mass="7818">MELRLRTPIEIRSCRYEQDLRESRVRNGYESAAAEYSESDVRKAESFSRALLLSLSVALAAALVASKLLG</sequence>
<evidence type="ECO:0000313" key="2">
    <source>
        <dbReference type="Proteomes" id="UP000027665"/>
    </source>
</evidence>
<gene>
    <name evidence="1" type="ORF">EH55_13535</name>
</gene>
<comment type="caution">
    <text evidence="1">The sequence shown here is derived from an EMBL/GenBank/DDBJ whole genome shotgun (WGS) entry which is preliminary data.</text>
</comment>
<proteinExistence type="predicted"/>
<dbReference type="AlphaFoldDB" id="A0A073IUA0"/>
<dbReference type="RefSeq" id="WP_037974692.1">
    <property type="nucleotide sequence ID" value="NZ_CAMETI010000023.1"/>
</dbReference>
<keyword evidence="2" id="KW-1185">Reference proteome</keyword>
<organism evidence="1 2">
    <name type="scientific">Synergistes jonesii</name>
    <dbReference type="NCBI Taxonomy" id="2754"/>
    <lineage>
        <taxon>Bacteria</taxon>
        <taxon>Thermotogati</taxon>
        <taxon>Synergistota</taxon>
        <taxon>Synergistia</taxon>
        <taxon>Synergistales</taxon>
        <taxon>Synergistaceae</taxon>
        <taxon>Synergistes</taxon>
    </lineage>
</organism>